<comment type="caution">
    <text evidence="2">The sequence shown here is derived from an EMBL/GenBank/DDBJ whole genome shotgun (WGS) entry which is preliminary data.</text>
</comment>
<feature type="transmembrane region" description="Helical" evidence="1">
    <location>
        <begin position="7"/>
        <end position="25"/>
    </location>
</feature>
<reference evidence="2 3" key="1">
    <citation type="submission" date="2023-05" db="EMBL/GenBank/DDBJ databases">
        <title>Novel species of genus Flectobacillus isolated from stream in China.</title>
        <authorList>
            <person name="Lu H."/>
        </authorList>
    </citation>
    <scope>NUCLEOTIDE SEQUENCE [LARGE SCALE GENOMIC DNA]</scope>
    <source>
        <strain evidence="2 3">LFS242W</strain>
    </source>
</reference>
<keyword evidence="1" id="KW-1133">Transmembrane helix</keyword>
<dbReference type="RefSeq" id="WP_166551226.1">
    <property type="nucleotide sequence ID" value="NZ_JASHIE010000018.1"/>
</dbReference>
<keyword evidence="3" id="KW-1185">Reference proteome</keyword>
<evidence type="ECO:0000313" key="3">
    <source>
        <dbReference type="Proteomes" id="UP001225761"/>
    </source>
</evidence>
<sequence>MIYFKSNILPIFALMLSVMVISYSITGRTMLQYQCENGLLAKLTLEQADTYFDEMTLAFSKNIGSILKILHDFDKLSFKLEFNCLNALIRFKPSNALSNIFLLVPYQLLTQYYIDINAP</sequence>
<protein>
    <submittedName>
        <fullName evidence="2">Uncharacterized protein</fullName>
    </submittedName>
</protein>
<keyword evidence="1" id="KW-0812">Transmembrane</keyword>
<name>A0ABT6Z7T1_9BACT</name>
<evidence type="ECO:0000256" key="1">
    <source>
        <dbReference type="SAM" id="Phobius"/>
    </source>
</evidence>
<keyword evidence="1" id="KW-0472">Membrane</keyword>
<proteinExistence type="predicted"/>
<accession>A0ABT6Z7T1</accession>
<dbReference type="EMBL" id="JASHIE010000018">
    <property type="protein sequence ID" value="MDI9877183.1"/>
    <property type="molecule type" value="Genomic_DNA"/>
</dbReference>
<organism evidence="2 3">
    <name type="scientific">Flectobacillus rivi</name>
    <dbReference type="NCBI Taxonomy" id="2984209"/>
    <lineage>
        <taxon>Bacteria</taxon>
        <taxon>Pseudomonadati</taxon>
        <taxon>Bacteroidota</taxon>
        <taxon>Cytophagia</taxon>
        <taxon>Cytophagales</taxon>
        <taxon>Flectobacillaceae</taxon>
        <taxon>Flectobacillus</taxon>
    </lineage>
</organism>
<evidence type="ECO:0000313" key="2">
    <source>
        <dbReference type="EMBL" id="MDI9877183.1"/>
    </source>
</evidence>
<dbReference type="Proteomes" id="UP001225761">
    <property type="component" value="Unassembled WGS sequence"/>
</dbReference>
<gene>
    <name evidence="2" type="ORF">QM481_21770</name>
</gene>